<dbReference type="Pfam" id="PF00724">
    <property type="entry name" value="Oxidored_FMN"/>
    <property type="match status" value="2"/>
</dbReference>
<dbReference type="GO" id="GO:0003959">
    <property type="term" value="F:NADPH dehydrogenase activity"/>
    <property type="evidence" value="ECO:0007669"/>
    <property type="project" value="TreeGrafter"/>
</dbReference>
<proteinExistence type="inferred from homology"/>
<dbReference type="InterPro" id="IPR001155">
    <property type="entry name" value="OxRdtase_FMN_N"/>
</dbReference>
<evidence type="ECO:0000256" key="2">
    <source>
        <dbReference type="ARBA" id="ARBA00005979"/>
    </source>
</evidence>
<comment type="similarity">
    <text evidence="2">Belongs to the NADH:flavin oxidoreductase/NADH oxidase family.</text>
</comment>
<evidence type="ECO:0000313" key="6">
    <source>
        <dbReference type="Proteomes" id="UP000253472"/>
    </source>
</evidence>
<dbReference type="SUPFAM" id="SSF51395">
    <property type="entry name" value="FMN-linked oxidoreductases"/>
    <property type="match status" value="1"/>
</dbReference>
<dbReference type="STRING" id="5486.A0A367YD66"/>
<dbReference type="Gene3D" id="3.20.20.70">
    <property type="entry name" value="Aldolase class I"/>
    <property type="match status" value="2"/>
</dbReference>
<evidence type="ECO:0000313" key="5">
    <source>
        <dbReference type="EMBL" id="RCK63806.1"/>
    </source>
</evidence>
<feature type="domain" description="NADH:flavin oxidoreductase/NADH oxidase N-terminal" evidence="4">
    <location>
        <begin position="182"/>
        <end position="334"/>
    </location>
</feature>
<name>A0A367YD66_9ASCO</name>
<keyword evidence="3" id="KW-0285">Flavoprotein</keyword>
<sequence>MAHPLSDTYLFKPFKLGDVTLGHRIVHLPTTRYRATPEHVPTDLMKQYYTDRARSGGLLITEAAMISLTLGIYANVPGIWNETQVAAWRQIVDSVHEAGGAIAMQIWALGRVGKPDLLKAHGLELRAPSAIYHSDEAERVAVEVGNPIRELTEEQIRDIIYVQFANSARLAVESGVDFVAWTDKYGGGIEGRARFVLELIDHLCTVIDPRKLAVRLSPFNDFQVPYVNPTAEEDYTYIVKELQKRADDGKALAFLDISDKSHNPDGTTSAPTTAFVRKYWKGVLVEGGSFTYDKINHWRAIQETVGQDDKALVGFCRYYTSNPDLPERLRDGYELTDYDRSTFYTHYNYGYNTFPVHGQEIDTDPEEKVVGMALAS</sequence>
<dbReference type="Proteomes" id="UP000253472">
    <property type="component" value="Unassembled WGS sequence"/>
</dbReference>
<gene>
    <name evidence="5" type="primary">EBP1_10</name>
    <name evidence="5" type="ORF">Cantr_10731</name>
</gene>
<dbReference type="InterPro" id="IPR013785">
    <property type="entry name" value="Aldolase_TIM"/>
</dbReference>
<evidence type="ECO:0000259" key="4">
    <source>
        <dbReference type="Pfam" id="PF00724"/>
    </source>
</evidence>
<dbReference type="PANTHER" id="PTHR22893">
    <property type="entry name" value="NADH OXIDOREDUCTASE-RELATED"/>
    <property type="match status" value="1"/>
</dbReference>
<dbReference type="PANTHER" id="PTHR22893:SF91">
    <property type="entry name" value="NADPH DEHYDROGENASE 2-RELATED"/>
    <property type="match status" value="1"/>
</dbReference>
<dbReference type="OrthoDB" id="276546at2759"/>
<comment type="caution">
    <text evidence="5">The sequence shown here is derived from an EMBL/GenBank/DDBJ whole genome shotgun (WGS) entry which is preliminary data.</text>
</comment>
<protein>
    <submittedName>
        <fullName evidence="5">Putative NADPH dehydrogenase</fullName>
    </submittedName>
</protein>
<feature type="domain" description="NADH:flavin oxidoreductase/NADH oxidase N-terminal" evidence="4">
    <location>
        <begin position="10"/>
        <end position="179"/>
    </location>
</feature>
<dbReference type="GO" id="GO:0010181">
    <property type="term" value="F:FMN binding"/>
    <property type="evidence" value="ECO:0007669"/>
    <property type="project" value="InterPro"/>
</dbReference>
<accession>A0A367YD66</accession>
<dbReference type="AlphaFoldDB" id="A0A367YD66"/>
<evidence type="ECO:0000256" key="3">
    <source>
        <dbReference type="ARBA" id="ARBA00022643"/>
    </source>
</evidence>
<dbReference type="InterPro" id="IPR045247">
    <property type="entry name" value="Oye-like"/>
</dbReference>
<comment type="cofactor">
    <cofactor evidence="1">
        <name>FMN</name>
        <dbReference type="ChEBI" id="CHEBI:58210"/>
    </cofactor>
</comment>
<dbReference type="EMBL" id="QLNQ01000023">
    <property type="protein sequence ID" value="RCK63806.1"/>
    <property type="molecule type" value="Genomic_DNA"/>
</dbReference>
<organism evidence="5 6">
    <name type="scientific">Candida viswanathii</name>
    <dbReference type="NCBI Taxonomy" id="5486"/>
    <lineage>
        <taxon>Eukaryota</taxon>
        <taxon>Fungi</taxon>
        <taxon>Dikarya</taxon>
        <taxon>Ascomycota</taxon>
        <taxon>Saccharomycotina</taxon>
        <taxon>Pichiomycetes</taxon>
        <taxon>Debaryomycetaceae</taxon>
        <taxon>Candida/Lodderomyces clade</taxon>
        <taxon>Candida</taxon>
    </lineage>
</organism>
<evidence type="ECO:0000256" key="1">
    <source>
        <dbReference type="ARBA" id="ARBA00001917"/>
    </source>
</evidence>
<keyword evidence="3" id="KW-0288">FMN</keyword>
<keyword evidence="6" id="KW-1185">Reference proteome</keyword>
<reference evidence="5 6" key="1">
    <citation type="submission" date="2018-06" db="EMBL/GenBank/DDBJ databases">
        <title>Whole genome sequencing of Candida tropicalis (genome annotated by CSBL at Korea University).</title>
        <authorList>
            <person name="Ahn J."/>
        </authorList>
    </citation>
    <scope>NUCLEOTIDE SEQUENCE [LARGE SCALE GENOMIC DNA]</scope>
    <source>
        <strain evidence="5 6">ATCC 20962</strain>
    </source>
</reference>